<dbReference type="GO" id="GO:0036088">
    <property type="term" value="P:D-serine catabolic process"/>
    <property type="evidence" value="ECO:0007669"/>
    <property type="project" value="Ensembl"/>
</dbReference>
<comment type="cofactor">
    <cofactor evidence="1">
        <name>FAD</name>
        <dbReference type="ChEBI" id="CHEBI:57692"/>
    </cofactor>
</comment>
<evidence type="ECO:0000256" key="4">
    <source>
        <dbReference type="ARBA" id="ARBA00006730"/>
    </source>
</evidence>
<dbReference type="Proteomes" id="UP000009136">
    <property type="component" value="Chromosome 17"/>
</dbReference>
<proteinExistence type="inferred from homology"/>
<evidence type="ECO:0000256" key="6">
    <source>
        <dbReference type="ARBA" id="ARBA00022630"/>
    </source>
</evidence>
<evidence type="ECO:0000313" key="12">
    <source>
        <dbReference type="Ensembl" id="ENSBTAP00000101270.1"/>
    </source>
</evidence>
<evidence type="ECO:0000256" key="5">
    <source>
        <dbReference type="ARBA" id="ARBA00022490"/>
    </source>
</evidence>
<evidence type="ECO:0000256" key="10">
    <source>
        <dbReference type="SAM" id="MobiDB-lite"/>
    </source>
</evidence>
<feature type="domain" description="FAD dependent oxidoreductase" evidence="11">
    <location>
        <begin position="2"/>
        <end position="302"/>
    </location>
</feature>
<dbReference type="GO" id="GO:0071949">
    <property type="term" value="F:FAD binding"/>
    <property type="evidence" value="ECO:0007669"/>
    <property type="project" value="Ensembl"/>
</dbReference>
<dbReference type="GO" id="GO:0005782">
    <property type="term" value="C:peroxisomal matrix"/>
    <property type="evidence" value="ECO:0007669"/>
    <property type="project" value="UniProtKB-SubCell"/>
</dbReference>
<dbReference type="Gene3D" id="3.40.50.720">
    <property type="entry name" value="NAD(P)-binding Rossmann-like Domain"/>
    <property type="match status" value="1"/>
</dbReference>
<feature type="compositionally biased region" description="Polar residues" evidence="10">
    <location>
        <begin position="313"/>
        <end position="323"/>
    </location>
</feature>
<dbReference type="PANTHER" id="PTHR11530:SF15">
    <property type="entry name" value="D-AMINO-ACID OXIDASE"/>
    <property type="match status" value="1"/>
</dbReference>
<name>A0AAA9TVT1_BOVIN</name>
<keyword evidence="13" id="KW-1185">Reference proteome</keyword>
<dbReference type="GO" id="GO:0042416">
    <property type="term" value="P:dopamine biosynthetic process"/>
    <property type="evidence" value="ECO:0007669"/>
    <property type="project" value="Ensembl"/>
</dbReference>
<dbReference type="GO" id="GO:0055130">
    <property type="term" value="P:D-alanine catabolic process"/>
    <property type="evidence" value="ECO:0007669"/>
    <property type="project" value="Ensembl"/>
</dbReference>
<reference evidence="12" key="2">
    <citation type="submission" date="2025-08" db="UniProtKB">
        <authorList>
            <consortium name="Ensembl"/>
        </authorList>
    </citation>
    <scope>IDENTIFICATION</scope>
    <source>
        <strain evidence="12">Hereford</strain>
    </source>
</reference>
<dbReference type="GO" id="GO:0005829">
    <property type="term" value="C:cytosol"/>
    <property type="evidence" value="ECO:0007669"/>
    <property type="project" value="UniProtKB-SubCell"/>
</dbReference>
<protein>
    <submittedName>
        <fullName evidence="12">D-amino acid oxidase</fullName>
    </submittedName>
</protein>
<dbReference type="GO" id="GO:0042802">
    <property type="term" value="F:identical protein binding"/>
    <property type="evidence" value="ECO:0007669"/>
    <property type="project" value="Ensembl"/>
</dbReference>
<dbReference type="GeneTree" id="ENSGT00390000018635"/>
<dbReference type="InterPro" id="IPR023209">
    <property type="entry name" value="DAO"/>
</dbReference>
<dbReference type="AlphaFoldDB" id="A0AAA9TVT1"/>
<dbReference type="SUPFAM" id="SSF51971">
    <property type="entry name" value="Nucleotide-binding domain"/>
    <property type="match status" value="1"/>
</dbReference>
<comment type="similarity">
    <text evidence="4">Belongs to the DAMOX/DASOX family.</text>
</comment>
<dbReference type="PANTHER" id="PTHR11530">
    <property type="entry name" value="D-AMINO ACID OXIDASE"/>
    <property type="match status" value="1"/>
</dbReference>
<evidence type="ECO:0000256" key="3">
    <source>
        <dbReference type="ARBA" id="ARBA00004514"/>
    </source>
</evidence>
<sequence length="506" mass="56381">MRVVVIGAGVIGLSTALCIHERYRSVLKSLDVMVYADRFTPLTTTDVAAGLWQPYLSEPSNPQEAILQFFCHTSTRISHRHWNQQTFNYLLSLIGSPNAANMGLAPVSGYNLFREAVPDPYWKDIVLGFRKLTLRELDMFPDYSYGWFNTSLILEGRKYLQWLTERLTERGVKFFLWKVESFEEVVREGADVIINCTGVWAGALQPDPLLQPGRGQIIKVDAPWLKHFVITHDPERGIYKSPYIIPGLQAITLGGIFQLGNWSETSNIPDHNTIWEGCCRLEPTLKDAKIIGEWSGFRPVRPQVRLEREQLRFGSSNTESHQSARLRRRPEKKPPGVAFSTSEGEAPASAVGLVLTSVSPPPPIPGGNNSLRLSSGASLAVLVVTFGSPGIRDSDSKKGPGRSMQETQVQMHVHLPESLLLKPWGCKLRGPFPRSISQTQEKAAQATPRSLAFKEESLGLGMQEKPKNRFSGWLARVILLDGRSHMGPSGPGLYLQRSFGRCSPRV</sequence>
<dbReference type="Ensembl" id="ENSBTAT00000106255.1">
    <property type="protein sequence ID" value="ENSBTAP00000101270.1"/>
    <property type="gene ID" value="ENSBTAG00000018831.5"/>
</dbReference>
<dbReference type="GO" id="GO:0005741">
    <property type="term" value="C:mitochondrial outer membrane"/>
    <property type="evidence" value="ECO:0007669"/>
    <property type="project" value="Ensembl"/>
</dbReference>
<reference evidence="12" key="1">
    <citation type="submission" date="2018-03" db="EMBL/GenBank/DDBJ databases">
        <title>ARS-UCD1.2.</title>
        <authorList>
            <person name="Rosen B.D."/>
            <person name="Bickhart D.M."/>
            <person name="Koren S."/>
            <person name="Schnabel R.D."/>
            <person name="Hall R."/>
            <person name="Zimin A."/>
            <person name="Dreischer C."/>
            <person name="Schultheiss S."/>
            <person name="Schroeder S.G."/>
            <person name="Elsik C.G."/>
            <person name="Couldrey C."/>
            <person name="Liu G.E."/>
            <person name="Van Tassell C.P."/>
            <person name="Phillippy A.M."/>
            <person name="Smith T.P.L."/>
            <person name="Medrano J.F."/>
        </authorList>
    </citation>
    <scope>NUCLEOTIDE SEQUENCE [LARGE SCALE GENOMIC DNA]</scope>
    <source>
        <strain evidence="12">Hereford</strain>
    </source>
</reference>
<evidence type="ECO:0000256" key="7">
    <source>
        <dbReference type="ARBA" id="ARBA00022827"/>
    </source>
</evidence>
<dbReference type="FunFam" id="3.30.9.10:FF:000004">
    <property type="entry name" value="D-amino-acid oxidase"/>
    <property type="match status" value="1"/>
</dbReference>
<evidence type="ECO:0000259" key="11">
    <source>
        <dbReference type="Pfam" id="PF01266"/>
    </source>
</evidence>
<keyword evidence="9" id="KW-0576">Peroxisome</keyword>
<keyword evidence="6" id="KW-0285">Flavoprotein</keyword>
<evidence type="ECO:0000256" key="2">
    <source>
        <dbReference type="ARBA" id="ARBA00004253"/>
    </source>
</evidence>
<evidence type="ECO:0000256" key="9">
    <source>
        <dbReference type="ARBA" id="ARBA00023140"/>
    </source>
</evidence>
<keyword evidence="7" id="KW-0274">FAD</keyword>
<keyword evidence="8" id="KW-0560">Oxidoreductase</keyword>
<evidence type="ECO:0000256" key="8">
    <source>
        <dbReference type="ARBA" id="ARBA00023002"/>
    </source>
</evidence>
<evidence type="ECO:0000256" key="1">
    <source>
        <dbReference type="ARBA" id="ARBA00001974"/>
    </source>
</evidence>
<dbReference type="GO" id="GO:0006562">
    <property type="term" value="P:L-proline catabolic process"/>
    <property type="evidence" value="ECO:0007669"/>
    <property type="project" value="Ensembl"/>
</dbReference>
<keyword evidence="5" id="KW-0963">Cytoplasm</keyword>
<organism evidence="12 13">
    <name type="scientific">Bos taurus</name>
    <name type="common">Bovine</name>
    <dbReference type="NCBI Taxonomy" id="9913"/>
    <lineage>
        <taxon>Eukaryota</taxon>
        <taxon>Metazoa</taxon>
        <taxon>Chordata</taxon>
        <taxon>Craniata</taxon>
        <taxon>Vertebrata</taxon>
        <taxon>Euteleostomi</taxon>
        <taxon>Mammalia</taxon>
        <taxon>Eutheria</taxon>
        <taxon>Laurasiatheria</taxon>
        <taxon>Artiodactyla</taxon>
        <taxon>Ruminantia</taxon>
        <taxon>Pecora</taxon>
        <taxon>Bovidae</taxon>
        <taxon>Bovinae</taxon>
        <taxon>Bos</taxon>
    </lineage>
</organism>
<dbReference type="Gene3D" id="3.30.9.10">
    <property type="entry name" value="D-Amino Acid Oxidase, subunit A, domain 2"/>
    <property type="match status" value="1"/>
</dbReference>
<evidence type="ECO:0000313" key="13">
    <source>
        <dbReference type="Proteomes" id="UP000009136"/>
    </source>
</evidence>
<dbReference type="Pfam" id="PF01266">
    <property type="entry name" value="DAO"/>
    <property type="match status" value="1"/>
</dbReference>
<dbReference type="GO" id="GO:0003884">
    <property type="term" value="F:D-amino-acid oxidase activity"/>
    <property type="evidence" value="ECO:0007669"/>
    <property type="project" value="Ensembl"/>
</dbReference>
<dbReference type="SUPFAM" id="SSF54373">
    <property type="entry name" value="FAD-linked reductases, C-terminal domain"/>
    <property type="match status" value="1"/>
</dbReference>
<feature type="region of interest" description="Disordered" evidence="10">
    <location>
        <begin position="309"/>
        <end position="345"/>
    </location>
</feature>
<comment type="subcellular location">
    <subcellularLocation>
        <location evidence="3">Cytoplasm</location>
        <location evidence="3">Cytosol</location>
    </subcellularLocation>
    <subcellularLocation>
        <location evidence="2">Peroxisome matrix</location>
    </subcellularLocation>
</comment>
<accession>A0AAA9TVT1</accession>
<reference evidence="12" key="3">
    <citation type="submission" date="2025-09" db="UniProtKB">
        <authorList>
            <consortium name="Ensembl"/>
        </authorList>
    </citation>
    <scope>IDENTIFICATION</scope>
    <source>
        <strain evidence="12">Hereford</strain>
    </source>
</reference>
<dbReference type="InterPro" id="IPR006076">
    <property type="entry name" value="FAD-dep_OxRdtase"/>
</dbReference>
<gene>
    <name evidence="12" type="primary">DAO</name>
</gene>